<reference evidence="2 3" key="2">
    <citation type="submission" date="2018-11" db="EMBL/GenBank/DDBJ databases">
        <authorList>
            <consortium name="Pathogen Informatics"/>
        </authorList>
    </citation>
    <scope>NUCLEOTIDE SEQUENCE [LARGE SCALE GENOMIC DNA]</scope>
</reference>
<evidence type="ECO:0000313" key="4">
    <source>
        <dbReference type="WBParaSite" id="NBR_0000274601-mRNA-1"/>
    </source>
</evidence>
<protein>
    <submittedName>
        <fullName evidence="2 4">Uncharacterized protein</fullName>
    </submittedName>
</protein>
<dbReference type="WBParaSite" id="NBR_0000274601-mRNA-1">
    <property type="protein sequence ID" value="NBR_0000274601-mRNA-1"/>
    <property type="gene ID" value="NBR_0000274601"/>
</dbReference>
<dbReference type="AlphaFoldDB" id="A0A0N4XJP4"/>
<evidence type="ECO:0000313" key="2">
    <source>
        <dbReference type="EMBL" id="VDL66336.1"/>
    </source>
</evidence>
<feature type="region of interest" description="Disordered" evidence="1">
    <location>
        <begin position="40"/>
        <end position="80"/>
    </location>
</feature>
<evidence type="ECO:0000313" key="3">
    <source>
        <dbReference type="Proteomes" id="UP000271162"/>
    </source>
</evidence>
<keyword evidence="3" id="KW-1185">Reference proteome</keyword>
<organism evidence="4">
    <name type="scientific">Nippostrongylus brasiliensis</name>
    <name type="common">Rat hookworm</name>
    <dbReference type="NCBI Taxonomy" id="27835"/>
    <lineage>
        <taxon>Eukaryota</taxon>
        <taxon>Metazoa</taxon>
        <taxon>Ecdysozoa</taxon>
        <taxon>Nematoda</taxon>
        <taxon>Chromadorea</taxon>
        <taxon>Rhabditida</taxon>
        <taxon>Rhabditina</taxon>
        <taxon>Rhabditomorpha</taxon>
        <taxon>Strongyloidea</taxon>
        <taxon>Heligmosomidae</taxon>
        <taxon>Nippostrongylus</taxon>
    </lineage>
</organism>
<dbReference type="Proteomes" id="UP000271162">
    <property type="component" value="Unassembled WGS sequence"/>
</dbReference>
<accession>A0A0N4XJP4</accession>
<dbReference type="EMBL" id="UYSL01003437">
    <property type="protein sequence ID" value="VDL66336.1"/>
    <property type="molecule type" value="Genomic_DNA"/>
</dbReference>
<evidence type="ECO:0000256" key="1">
    <source>
        <dbReference type="SAM" id="MobiDB-lite"/>
    </source>
</evidence>
<proteinExistence type="predicted"/>
<gene>
    <name evidence="2" type="ORF">NBR_LOCUS2747</name>
</gene>
<name>A0A0N4XJP4_NIPBR</name>
<sequence length="80" mass="9757">MQVRLRYLHKSWRKVKSDVLTSWLRRYRRCVTKLKKYLKDESHMEQERRKSHAKLQPLPGMKADAHETPTDYGGQKYHDM</sequence>
<reference evidence="4" key="1">
    <citation type="submission" date="2017-02" db="UniProtKB">
        <authorList>
            <consortium name="WormBaseParasite"/>
        </authorList>
    </citation>
    <scope>IDENTIFICATION</scope>
</reference>